<evidence type="ECO:0000256" key="1">
    <source>
        <dbReference type="SAM" id="MobiDB-lite"/>
    </source>
</evidence>
<protein>
    <submittedName>
        <fullName evidence="2">Uncharacterized protein</fullName>
    </submittedName>
</protein>
<evidence type="ECO:0000313" key="2">
    <source>
        <dbReference type="EMBL" id="CDZ96388.1"/>
    </source>
</evidence>
<sequence length="85" mass="9047">MNQIASTPVAISYNHEPRSGSMSSVLSADTTSTSNSDSVPSDSALSASSLDMLDRYSFTMHHYHDALLKMSKEKKAGPKDGPAKA</sequence>
<reference evidence="2" key="1">
    <citation type="submission" date="2014-08" db="EMBL/GenBank/DDBJ databases">
        <authorList>
            <person name="Sharma Rahul"/>
            <person name="Thines Marco"/>
        </authorList>
    </citation>
    <scope>NUCLEOTIDE SEQUENCE</scope>
</reference>
<dbReference type="EMBL" id="LN483144">
    <property type="protein sequence ID" value="CDZ96388.1"/>
    <property type="molecule type" value="Genomic_DNA"/>
</dbReference>
<feature type="region of interest" description="Disordered" evidence="1">
    <location>
        <begin position="1"/>
        <end position="45"/>
    </location>
</feature>
<accession>A0A0F7SFM4</accession>
<dbReference type="AlphaFoldDB" id="A0A0F7SFM4"/>
<name>A0A0F7SFM4_PHARH</name>
<organism evidence="2">
    <name type="scientific">Phaffia rhodozyma</name>
    <name type="common">Yeast</name>
    <name type="synonym">Xanthophyllomyces dendrorhous</name>
    <dbReference type="NCBI Taxonomy" id="264483"/>
    <lineage>
        <taxon>Eukaryota</taxon>
        <taxon>Fungi</taxon>
        <taxon>Dikarya</taxon>
        <taxon>Basidiomycota</taxon>
        <taxon>Agaricomycotina</taxon>
        <taxon>Tremellomycetes</taxon>
        <taxon>Cystofilobasidiales</taxon>
        <taxon>Mrakiaceae</taxon>
        <taxon>Phaffia</taxon>
    </lineage>
</organism>
<proteinExistence type="predicted"/>
<feature type="compositionally biased region" description="Low complexity" evidence="1">
    <location>
        <begin position="26"/>
        <end position="45"/>
    </location>
</feature>